<evidence type="ECO:0000256" key="2">
    <source>
        <dbReference type="ARBA" id="ARBA00022737"/>
    </source>
</evidence>
<dbReference type="CDD" id="cd10017">
    <property type="entry name" value="B3_DNA"/>
    <property type="match status" value="1"/>
</dbReference>
<evidence type="ECO:0000256" key="6">
    <source>
        <dbReference type="ARBA" id="ARBA00023242"/>
    </source>
</evidence>
<keyword evidence="5" id="KW-0804">Transcription</keyword>
<dbReference type="AlphaFoldDB" id="A0ABD3UDM7"/>
<proteinExistence type="predicted"/>
<comment type="caution">
    <text evidence="7">The sequence shown here is derived from an EMBL/GenBank/DDBJ whole genome shotgun (WGS) entry which is preliminary data.</text>
</comment>
<sequence length="391" mass="44597">MASDNLALGLRFFVQISKYFKRNPMFEIPPDFKDIALSELGHNKKGSVRVQNNVYECVIVHSGGNVFIDGKGIANIASDFNISKRDVVFFEYHGNAIFYCIVCCGCTYMEKKSLGSGTPVRFFVEAISYDGMEFPDLLFSFFPYKETNPFFNVETRLGTWKIEVKHGHAWTMLGGACWQSFHNAHDLHRSMYIQMDYHGNGNFTATVFNQNSCCEQPFSLNGMLFGKVEESFQELKCLCNIDTVDTNGNGENVDDADNIDNEYQLNGNCPQFENVIDSWIITAKRHMVPQYCTKTLPRMYIPAAKWKKHQMDGSKAVIFFVESCTETRWEVFVHPYKNNGKTVRVGLTQGWTKFANDNNLRIGAKIKINLLSPPEQDHSDGKTLYMSISFK</sequence>
<dbReference type="PANTHER" id="PTHR31674:SF62">
    <property type="entry name" value="B3 DOMAIN-CONTAINING PROTEIN REM14-RELATED"/>
    <property type="match status" value="1"/>
</dbReference>
<accession>A0ABD3UDM7</accession>
<organism evidence="7 8">
    <name type="scientific">Penstemon smallii</name>
    <dbReference type="NCBI Taxonomy" id="265156"/>
    <lineage>
        <taxon>Eukaryota</taxon>
        <taxon>Viridiplantae</taxon>
        <taxon>Streptophyta</taxon>
        <taxon>Embryophyta</taxon>
        <taxon>Tracheophyta</taxon>
        <taxon>Spermatophyta</taxon>
        <taxon>Magnoliopsida</taxon>
        <taxon>eudicotyledons</taxon>
        <taxon>Gunneridae</taxon>
        <taxon>Pentapetalae</taxon>
        <taxon>asterids</taxon>
        <taxon>lamiids</taxon>
        <taxon>Lamiales</taxon>
        <taxon>Plantaginaceae</taxon>
        <taxon>Cheloneae</taxon>
        <taxon>Penstemon</taxon>
    </lineage>
</organism>
<evidence type="ECO:0000256" key="3">
    <source>
        <dbReference type="ARBA" id="ARBA00023015"/>
    </source>
</evidence>
<keyword evidence="6" id="KW-0539">Nucleus</keyword>
<dbReference type="InterPro" id="IPR015300">
    <property type="entry name" value="DNA-bd_pseudobarrel_sf"/>
</dbReference>
<dbReference type="InterPro" id="IPR039218">
    <property type="entry name" value="REM_fam"/>
</dbReference>
<evidence type="ECO:0000256" key="4">
    <source>
        <dbReference type="ARBA" id="ARBA00023125"/>
    </source>
</evidence>
<evidence type="ECO:0008006" key="9">
    <source>
        <dbReference type="Google" id="ProtNLM"/>
    </source>
</evidence>
<dbReference type="Gene3D" id="2.40.330.10">
    <property type="entry name" value="DNA-binding pseudobarrel domain"/>
    <property type="match status" value="1"/>
</dbReference>
<comment type="subcellular location">
    <subcellularLocation>
        <location evidence="1">Nucleus</location>
    </subcellularLocation>
</comment>
<dbReference type="EMBL" id="JBJXBP010000002">
    <property type="protein sequence ID" value="KAL3846243.1"/>
    <property type="molecule type" value="Genomic_DNA"/>
</dbReference>
<evidence type="ECO:0000256" key="1">
    <source>
        <dbReference type="ARBA" id="ARBA00004123"/>
    </source>
</evidence>
<reference evidence="7 8" key="1">
    <citation type="submission" date="2024-12" db="EMBL/GenBank/DDBJ databases">
        <title>The unique morphological basis and parallel evolutionary history of personate flowers in Penstemon.</title>
        <authorList>
            <person name="Depatie T.H."/>
            <person name="Wessinger C.A."/>
        </authorList>
    </citation>
    <scope>NUCLEOTIDE SEQUENCE [LARGE SCALE GENOMIC DNA]</scope>
    <source>
        <strain evidence="7">WTNN_2</strain>
        <tissue evidence="7">Leaf</tissue>
    </source>
</reference>
<keyword evidence="2" id="KW-0677">Repeat</keyword>
<dbReference type="Proteomes" id="UP001634393">
    <property type="component" value="Unassembled WGS sequence"/>
</dbReference>
<keyword evidence="4" id="KW-0238">DNA-binding</keyword>
<dbReference type="SUPFAM" id="SSF101936">
    <property type="entry name" value="DNA-binding pseudobarrel domain"/>
    <property type="match status" value="1"/>
</dbReference>
<dbReference type="InterPro" id="IPR003340">
    <property type="entry name" value="B3_DNA-bd"/>
</dbReference>
<dbReference type="PANTHER" id="PTHR31674">
    <property type="entry name" value="B3 DOMAIN-CONTAINING PROTEIN REM-LIKE 3-RELATED"/>
    <property type="match status" value="1"/>
</dbReference>
<evidence type="ECO:0000256" key="5">
    <source>
        <dbReference type="ARBA" id="ARBA00023163"/>
    </source>
</evidence>
<dbReference type="GO" id="GO:0003677">
    <property type="term" value="F:DNA binding"/>
    <property type="evidence" value="ECO:0007669"/>
    <property type="project" value="UniProtKB-KW"/>
</dbReference>
<evidence type="ECO:0000313" key="8">
    <source>
        <dbReference type="Proteomes" id="UP001634393"/>
    </source>
</evidence>
<dbReference type="GO" id="GO:0005634">
    <property type="term" value="C:nucleus"/>
    <property type="evidence" value="ECO:0007669"/>
    <property type="project" value="UniProtKB-SubCell"/>
</dbReference>
<gene>
    <name evidence="7" type="ORF">ACJIZ3_003646</name>
</gene>
<keyword evidence="3" id="KW-0805">Transcription regulation</keyword>
<protein>
    <recommendedName>
        <fullName evidence="9">TF-B3 domain-containing protein</fullName>
    </recommendedName>
</protein>
<evidence type="ECO:0000313" key="7">
    <source>
        <dbReference type="EMBL" id="KAL3846243.1"/>
    </source>
</evidence>
<keyword evidence="8" id="KW-1185">Reference proteome</keyword>
<name>A0ABD3UDM7_9LAMI</name>